<reference evidence="1 2" key="1">
    <citation type="submission" date="2020-08" db="EMBL/GenBank/DDBJ databases">
        <title>Genomic Encyclopedia of Type Strains, Phase IV (KMG-IV): sequencing the most valuable type-strain genomes for metagenomic binning, comparative biology and taxonomic classification.</title>
        <authorList>
            <person name="Goeker M."/>
        </authorList>
    </citation>
    <scope>NUCLEOTIDE SEQUENCE [LARGE SCALE GENOMIC DNA]</scope>
    <source>
        <strain evidence="1 2">DSM 12706</strain>
    </source>
</reference>
<comment type="caution">
    <text evidence="1">The sequence shown here is derived from an EMBL/GenBank/DDBJ whole genome shotgun (WGS) entry which is preliminary data.</text>
</comment>
<proteinExistence type="predicted"/>
<sequence>MTDKNGKGPFNVHPFLKIIAAFRGPWARNYSSSSDELQKQISDLGAANLLEAMAISDKLEKVFSTKIEPSIRIACGEETKTDHPFLKPAPPPKPQPHYENVEEMLGLLDGEWKCQVHPVDRTTDIEHFVSLKIETGHTWAFKVVLWSLVDRRVRIAILVSPFQLLQTAHFECDSEKFGFKPEITTCSDDPFLDLCKVVIAGKLDRYNHAAGEDLD</sequence>
<organism evidence="1 2">
    <name type="scientific">Rhodopseudomonas rhenobacensis</name>
    <dbReference type="NCBI Taxonomy" id="87461"/>
    <lineage>
        <taxon>Bacteria</taxon>
        <taxon>Pseudomonadati</taxon>
        <taxon>Pseudomonadota</taxon>
        <taxon>Alphaproteobacteria</taxon>
        <taxon>Hyphomicrobiales</taxon>
        <taxon>Nitrobacteraceae</taxon>
        <taxon>Rhodopseudomonas</taxon>
    </lineage>
</organism>
<keyword evidence="2" id="KW-1185">Reference proteome</keyword>
<name>A0A7W7Z2D5_9BRAD</name>
<dbReference type="Proteomes" id="UP000542353">
    <property type="component" value="Unassembled WGS sequence"/>
</dbReference>
<accession>A0A7W7Z2D5</accession>
<gene>
    <name evidence="1" type="ORF">HNR60_001511</name>
</gene>
<dbReference type="AlphaFoldDB" id="A0A7W7Z2D5"/>
<evidence type="ECO:0000313" key="2">
    <source>
        <dbReference type="Proteomes" id="UP000542353"/>
    </source>
</evidence>
<protein>
    <submittedName>
        <fullName evidence="1">Uncharacterized protein</fullName>
    </submittedName>
</protein>
<dbReference type="EMBL" id="JACHIH010000006">
    <property type="protein sequence ID" value="MBB5046763.1"/>
    <property type="molecule type" value="Genomic_DNA"/>
</dbReference>
<dbReference type="RefSeq" id="WP_184255972.1">
    <property type="nucleotide sequence ID" value="NZ_JACHIH010000006.1"/>
</dbReference>
<evidence type="ECO:0000313" key="1">
    <source>
        <dbReference type="EMBL" id="MBB5046763.1"/>
    </source>
</evidence>